<reference evidence="2" key="2">
    <citation type="submission" date="2020-05" db="UniProtKB">
        <authorList>
            <consortium name="EnsemblMetazoa"/>
        </authorList>
    </citation>
    <scope>IDENTIFICATION</scope>
    <source>
        <strain evidence="2">Indian</strain>
    </source>
</reference>
<feature type="region of interest" description="Disordered" evidence="1">
    <location>
        <begin position="207"/>
        <end position="228"/>
    </location>
</feature>
<feature type="compositionally biased region" description="Polar residues" evidence="1">
    <location>
        <begin position="162"/>
        <end position="172"/>
    </location>
</feature>
<dbReference type="InterPro" id="IPR040182">
    <property type="entry name" value="ATG13"/>
</dbReference>
<dbReference type="VEuPathDB" id="VectorBase:ASTE007043"/>
<dbReference type="GO" id="GO:0000407">
    <property type="term" value="C:phagophore assembly site"/>
    <property type="evidence" value="ECO:0007669"/>
    <property type="project" value="TreeGrafter"/>
</dbReference>
<protein>
    <submittedName>
        <fullName evidence="2">Uncharacterized protein</fullName>
    </submittedName>
</protein>
<dbReference type="GO" id="GO:0005829">
    <property type="term" value="C:cytosol"/>
    <property type="evidence" value="ECO:0007669"/>
    <property type="project" value="TreeGrafter"/>
</dbReference>
<dbReference type="STRING" id="30069.A0A182YD55"/>
<dbReference type="VEuPathDB" id="VectorBase:ASTEI20_043921"/>
<name>A0A182YD55_ANOST</name>
<dbReference type="PANTHER" id="PTHR13430">
    <property type="match status" value="1"/>
</dbReference>
<evidence type="ECO:0000256" key="1">
    <source>
        <dbReference type="SAM" id="MobiDB-lite"/>
    </source>
</evidence>
<dbReference type="Proteomes" id="UP000076408">
    <property type="component" value="Unassembled WGS sequence"/>
</dbReference>
<dbReference type="AlphaFoldDB" id="A0A182YD55"/>
<dbReference type="GO" id="GO:1990316">
    <property type="term" value="C:Atg1/ULK1 kinase complex"/>
    <property type="evidence" value="ECO:0007669"/>
    <property type="project" value="TreeGrafter"/>
</dbReference>
<evidence type="ECO:0000313" key="3">
    <source>
        <dbReference type="Proteomes" id="UP000076408"/>
    </source>
</evidence>
<dbReference type="EnsemblMetazoa" id="ASTEI06391-RA">
    <property type="protein sequence ID" value="ASTEI06391-PA"/>
    <property type="gene ID" value="ASTEI06391"/>
</dbReference>
<organism evidence="2 3">
    <name type="scientific">Anopheles stephensi</name>
    <name type="common">Indo-Pakistan malaria mosquito</name>
    <dbReference type="NCBI Taxonomy" id="30069"/>
    <lineage>
        <taxon>Eukaryota</taxon>
        <taxon>Metazoa</taxon>
        <taxon>Ecdysozoa</taxon>
        <taxon>Arthropoda</taxon>
        <taxon>Hexapoda</taxon>
        <taxon>Insecta</taxon>
        <taxon>Pterygota</taxon>
        <taxon>Neoptera</taxon>
        <taxon>Endopterygota</taxon>
        <taxon>Diptera</taxon>
        <taxon>Nematocera</taxon>
        <taxon>Culicoidea</taxon>
        <taxon>Culicidae</taxon>
        <taxon>Anophelinae</taxon>
        <taxon>Anopheles</taxon>
    </lineage>
</organism>
<keyword evidence="3" id="KW-1185">Reference proteome</keyword>
<feature type="region of interest" description="Disordered" evidence="1">
    <location>
        <begin position="136"/>
        <end position="179"/>
    </location>
</feature>
<dbReference type="VEuPathDB" id="VectorBase:ASTEI06391"/>
<accession>A0A182YD55</accession>
<reference evidence="3" key="1">
    <citation type="journal article" date="2014" name="Genome Biol.">
        <title>Genome analysis of a major urban malaria vector mosquito, Anopheles stephensi.</title>
        <authorList>
            <person name="Jiang X."/>
            <person name="Peery A."/>
            <person name="Hall A.B."/>
            <person name="Sharma A."/>
            <person name="Chen X.G."/>
            <person name="Waterhouse R.M."/>
            <person name="Komissarov A."/>
            <person name="Riehle M.M."/>
            <person name="Shouche Y."/>
            <person name="Sharakhova M.V."/>
            <person name="Lawson D."/>
            <person name="Pakpour N."/>
            <person name="Arensburger P."/>
            <person name="Davidson V.L."/>
            <person name="Eiglmeier K."/>
            <person name="Emrich S."/>
            <person name="George P."/>
            <person name="Kennedy R.C."/>
            <person name="Mane S.P."/>
            <person name="Maslen G."/>
            <person name="Oringanje C."/>
            <person name="Qi Y."/>
            <person name="Settlage R."/>
            <person name="Tojo M."/>
            <person name="Tubio J.M."/>
            <person name="Unger M.F."/>
            <person name="Wang B."/>
            <person name="Vernick K.D."/>
            <person name="Ribeiro J.M."/>
            <person name="James A.A."/>
            <person name="Michel K."/>
            <person name="Riehle M.A."/>
            <person name="Luckhart S."/>
            <person name="Sharakhov I.V."/>
            <person name="Tu Z."/>
        </authorList>
    </citation>
    <scope>NUCLEOTIDE SEQUENCE [LARGE SCALE GENOMIC DNA]</scope>
    <source>
        <strain evidence="3">Indian</strain>
    </source>
</reference>
<dbReference type="OMA" id="CTINEKK"/>
<evidence type="ECO:0000313" key="2">
    <source>
        <dbReference type="EnsemblMetazoa" id="ASTEI06391-PA"/>
    </source>
</evidence>
<sequence>MPILSFISQRSYTGDGYNQVRVGQLCTQIGTLNMAVAYRTKITFSPTQTGRDNTIMMKSDHFLKDISPKHVRYNYNKKVEKKVIDLDKPMRCGAFVDASRVKKPTEDDYTLPETPPFSWLLPKPRDESAFLRDGGEDRVSLHSPTSVDENCSNNANNLNNNTSKGSYESNSGAAAGGPLHFRLSQSPKSNAAGTEAMAVPGATVAIPSSVGTSPPSSLGAGGELRRSSRWSIRRDPSENERMLKELRFAFAETTAQGELAKFLRECSNAPTLQEFGMMRSSGADTITEDENMDGSRILTEADTCPDSGEEQEEDDVLNDLTRQLEQFETSLPEYEYLVSSLCQSIDSNSNS</sequence>
<dbReference type="GO" id="GO:0034497">
    <property type="term" value="P:protein localization to phagophore assembly site"/>
    <property type="evidence" value="ECO:0007669"/>
    <property type="project" value="TreeGrafter"/>
</dbReference>
<dbReference type="GO" id="GO:0000423">
    <property type="term" value="P:mitophagy"/>
    <property type="evidence" value="ECO:0007669"/>
    <property type="project" value="TreeGrafter"/>
</dbReference>
<dbReference type="GO" id="GO:0034727">
    <property type="term" value="P:piecemeal microautophagy of the nucleus"/>
    <property type="evidence" value="ECO:0007669"/>
    <property type="project" value="TreeGrafter"/>
</dbReference>
<dbReference type="PANTHER" id="PTHR13430:SF4">
    <property type="entry name" value="AUTOPHAGY-RELATED PROTEIN 13"/>
    <property type="match status" value="1"/>
</dbReference>
<proteinExistence type="predicted"/>
<feature type="compositionally biased region" description="Low complexity" evidence="1">
    <location>
        <begin position="150"/>
        <end position="161"/>
    </location>
</feature>